<organism evidence="1 2">
    <name type="scientific">Alkaliphilus metalliredigens (strain QYMF)</name>
    <dbReference type="NCBI Taxonomy" id="293826"/>
    <lineage>
        <taxon>Bacteria</taxon>
        <taxon>Bacillati</taxon>
        <taxon>Bacillota</taxon>
        <taxon>Clostridia</taxon>
        <taxon>Peptostreptococcales</taxon>
        <taxon>Natronincolaceae</taxon>
        <taxon>Alkaliphilus</taxon>
    </lineage>
</organism>
<dbReference type="Proteomes" id="UP000001572">
    <property type="component" value="Chromosome"/>
</dbReference>
<sequence length="39" mass="4432">MFLLLESIKGGMKLMKKTVFFFTVAVTLLLKEQGILKLT</sequence>
<name>A6TX28_ALKMQ</name>
<accession>A6TX28</accession>
<keyword evidence="2" id="KW-1185">Reference proteome</keyword>
<dbReference type="AlphaFoldDB" id="A6TX28"/>
<protein>
    <submittedName>
        <fullName evidence="1">Uncharacterized protein</fullName>
    </submittedName>
</protein>
<dbReference type="KEGG" id="amt:Amet_4678"/>
<dbReference type="EMBL" id="CP000724">
    <property type="protein sequence ID" value="ABR50746.1"/>
    <property type="molecule type" value="Genomic_DNA"/>
</dbReference>
<reference evidence="2" key="1">
    <citation type="journal article" date="2016" name="Genome Announc.">
        <title>Complete genome sequence of Alkaliphilus metalliredigens strain QYMF, an alkaliphilic and metal-reducing bacterium isolated from borax-contaminated leachate ponds.</title>
        <authorList>
            <person name="Hwang C."/>
            <person name="Copeland A."/>
            <person name="Lucas S."/>
            <person name="Lapidus A."/>
            <person name="Barry K."/>
            <person name="Detter J.C."/>
            <person name="Glavina Del Rio T."/>
            <person name="Hammon N."/>
            <person name="Israni S."/>
            <person name="Dalin E."/>
            <person name="Tice H."/>
            <person name="Pitluck S."/>
            <person name="Chertkov O."/>
            <person name="Brettin T."/>
            <person name="Bruce D."/>
            <person name="Han C."/>
            <person name="Schmutz J."/>
            <person name="Larimer F."/>
            <person name="Land M.L."/>
            <person name="Hauser L."/>
            <person name="Kyrpides N."/>
            <person name="Mikhailova N."/>
            <person name="Ye Q."/>
            <person name="Zhou J."/>
            <person name="Richardson P."/>
            <person name="Fields M.W."/>
        </authorList>
    </citation>
    <scope>NUCLEOTIDE SEQUENCE [LARGE SCALE GENOMIC DNA]</scope>
    <source>
        <strain evidence="2">QYMF</strain>
    </source>
</reference>
<proteinExistence type="predicted"/>
<dbReference type="HOGENOM" id="CLU_3303664_0_0_9"/>
<evidence type="ECO:0000313" key="1">
    <source>
        <dbReference type="EMBL" id="ABR50746.1"/>
    </source>
</evidence>
<gene>
    <name evidence="1" type="ordered locus">Amet_4678</name>
</gene>
<evidence type="ECO:0000313" key="2">
    <source>
        <dbReference type="Proteomes" id="UP000001572"/>
    </source>
</evidence>